<name>A0A2I0JDR8_PUNGR</name>
<organism evidence="2 3">
    <name type="scientific">Punica granatum</name>
    <name type="common">Pomegranate</name>
    <dbReference type="NCBI Taxonomy" id="22663"/>
    <lineage>
        <taxon>Eukaryota</taxon>
        <taxon>Viridiplantae</taxon>
        <taxon>Streptophyta</taxon>
        <taxon>Embryophyta</taxon>
        <taxon>Tracheophyta</taxon>
        <taxon>Spermatophyta</taxon>
        <taxon>Magnoliopsida</taxon>
        <taxon>eudicotyledons</taxon>
        <taxon>Gunneridae</taxon>
        <taxon>Pentapetalae</taxon>
        <taxon>rosids</taxon>
        <taxon>malvids</taxon>
        <taxon>Myrtales</taxon>
        <taxon>Lythraceae</taxon>
        <taxon>Punica</taxon>
    </lineage>
</organism>
<evidence type="ECO:0000256" key="1">
    <source>
        <dbReference type="SAM" id="MobiDB-lite"/>
    </source>
</evidence>
<feature type="compositionally biased region" description="Acidic residues" evidence="1">
    <location>
        <begin position="11"/>
        <end position="22"/>
    </location>
</feature>
<accession>A0A2I0JDR8</accession>
<evidence type="ECO:0000313" key="3">
    <source>
        <dbReference type="Proteomes" id="UP000233551"/>
    </source>
</evidence>
<dbReference type="Proteomes" id="UP000233551">
    <property type="component" value="Unassembled WGS sequence"/>
</dbReference>
<feature type="region of interest" description="Disordered" evidence="1">
    <location>
        <begin position="1"/>
        <end position="22"/>
    </location>
</feature>
<keyword evidence="3" id="KW-1185">Reference proteome</keyword>
<evidence type="ECO:0000313" key="2">
    <source>
        <dbReference type="EMBL" id="PKI54153.1"/>
    </source>
</evidence>
<sequence length="153" mass="16926">MVMRDSSEIMTDNEDFDTDDMPSLEDISEDEYLAPDALTLVTLVGACMRAFGSRGLGVSTFSWGRVTGTREKESPLIILRPVGLGRISYLGSRGMEHLVVVKALVCMEPESPCSRVHVTGGPISRTPFRYSDLLGLHVLLFTAWIKLRSARTF</sequence>
<comment type="caution">
    <text evidence="2">The sequence shown here is derived from an EMBL/GenBank/DDBJ whole genome shotgun (WGS) entry which is preliminary data.</text>
</comment>
<proteinExistence type="predicted"/>
<reference evidence="2 3" key="1">
    <citation type="submission" date="2017-11" db="EMBL/GenBank/DDBJ databases">
        <title>De-novo sequencing of pomegranate (Punica granatum L.) genome.</title>
        <authorList>
            <person name="Akparov Z."/>
            <person name="Amiraslanov A."/>
            <person name="Hajiyeva S."/>
            <person name="Abbasov M."/>
            <person name="Kaur K."/>
            <person name="Hamwieh A."/>
            <person name="Solovyev V."/>
            <person name="Salamov A."/>
            <person name="Braich B."/>
            <person name="Kosarev P."/>
            <person name="Mahmoud A."/>
            <person name="Hajiyev E."/>
            <person name="Babayeva S."/>
            <person name="Izzatullayeva V."/>
            <person name="Mammadov A."/>
            <person name="Mammadov A."/>
            <person name="Sharifova S."/>
            <person name="Ojaghi J."/>
            <person name="Eynullazada K."/>
            <person name="Bayramov B."/>
            <person name="Abdulazimova A."/>
            <person name="Shahmuradov I."/>
        </authorList>
    </citation>
    <scope>NUCLEOTIDE SEQUENCE [LARGE SCALE GENOMIC DNA]</scope>
    <source>
        <strain evidence="3">cv. AG2017</strain>
        <tissue evidence="2">Leaf</tissue>
    </source>
</reference>
<dbReference type="EMBL" id="PGOL01001805">
    <property type="protein sequence ID" value="PKI54153.1"/>
    <property type="molecule type" value="Genomic_DNA"/>
</dbReference>
<gene>
    <name evidence="2" type="ORF">CRG98_025448</name>
</gene>
<dbReference type="AlphaFoldDB" id="A0A2I0JDR8"/>
<protein>
    <submittedName>
        <fullName evidence="2">Uncharacterized protein</fullName>
    </submittedName>
</protein>